<dbReference type="KEGG" id="mind:mvi_01340"/>
<dbReference type="EMBL" id="AP024145">
    <property type="protein sequence ID" value="BCM81673.1"/>
    <property type="molecule type" value="Genomic_DNA"/>
</dbReference>
<evidence type="ECO:0000313" key="1">
    <source>
        <dbReference type="EMBL" id="BCM81673.1"/>
    </source>
</evidence>
<sequence>MPQDRRDGSDASLEKGDARKGLCDALGVTVRWSSSPYRSTRCHISVAARATLSQDSLQYSLPRRATPELLACNVGRKGRRSPCGNINVH</sequence>
<dbReference type="Proteomes" id="UP000663508">
    <property type="component" value="Chromosome"/>
</dbReference>
<name>A0A8H8WNY2_9HYPH</name>
<reference evidence="1" key="1">
    <citation type="submission" date="2020-11" db="EMBL/GenBank/DDBJ databases">
        <title>Complete genome sequence of a novel pathogenic Methylobacterium strain isolated from rice in Vietnam.</title>
        <authorList>
            <person name="Lai K."/>
            <person name="Okazaki S."/>
            <person name="Higashi K."/>
            <person name="Mori H."/>
            <person name="Toyoda A."/>
            <person name="Kurokawa K."/>
        </authorList>
    </citation>
    <scope>NUCLEOTIDE SEQUENCE</scope>
    <source>
        <strain evidence="1">VL1</strain>
    </source>
</reference>
<organism evidence="1 2">
    <name type="scientific">Methylobacterium indicum</name>
    <dbReference type="NCBI Taxonomy" id="1775910"/>
    <lineage>
        <taxon>Bacteria</taxon>
        <taxon>Pseudomonadati</taxon>
        <taxon>Pseudomonadota</taxon>
        <taxon>Alphaproteobacteria</taxon>
        <taxon>Hyphomicrobiales</taxon>
        <taxon>Methylobacteriaceae</taxon>
        <taxon>Methylobacterium</taxon>
    </lineage>
</organism>
<evidence type="ECO:0000313" key="2">
    <source>
        <dbReference type="Proteomes" id="UP000663508"/>
    </source>
</evidence>
<accession>A0A8H8WNY2</accession>
<dbReference type="AlphaFoldDB" id="A0A8H8WNY2"/>
<protein>
    <submittedName>
        <fullName evidence="1">Uncharacterized protein</fullName>
    </submittedName>
</protein>
<gene>
    <name evidence="1" type="ORF">mvi_01340</name>
</gene>
<proteinExistence type="predicted"/>